<organism evidence="2 3">
    <name type="scientific">Lacibacterium aquatile</name>
    <dbReference type="NCBI Taxonomy" id="1168082"/>
    <lineage>
        <taxon>Bacteria</taxon>
        <taxon>Pseudomonadati</taxon>
        <taxon>Pseudomonadota</taxon>
        <taxon>Alphaproteobacteria</taxon>
        <taxon>Rhodospirillales</taxon>
        <taxon>Rhodospirillaceae</taxon>
    </lineage>
</organism>
<dbReference type="PANTHER" id="PTHR40254">
    <property type="entry name" value="BLR0577 PROTEIN"/>
    <property type="match status" value="1"/>
</dbReference>
<reference evidence="3" key="1">
    <citation type="journal article" date="2019" name="Int. J. Syst. Evol. Microbiol.">
        <title>The Global Catalogue of Microorganisms (GCM) 10K type strain sequencing project: providing services to taxonomists for standard genome sequencing and annotation.</title>
        <authorList>
            <consortium name="The Broad Institute Genomics Platform"/>
            <consortium name="The Broad Institute Genome Sequencing Center for Infectious Disease"/>
            <person name="Wu L."/>
            <person name="Ma J."/>
        </authorList>
    </citation>
    <scope>NUCLEOTIDE SEQUENCE [LARGE SCALE GENOMIC DNA]</scope>
    <source>
        <strain evidence="3">CGMCC 1.19062</strain>
    </source>
</reference>
<feature type="domain" description="FAD-dependent urate hydroxylase HpyO/Asp monooxygenase CreE-like FAD/NAD(P)-binding" evidence="1">
    <location>
        <begin position="8"/>
        <end position="146"/>
    </location>
</feature>
<keyword evidence="3" id="KW-1185">Reference proteome</keyword>
<evidence type="ECO:0000313" key="2">
    <source>
        <dbReference type="EMBL" id="MFD2261329.1"/>
    </source>
</evidence>
<dbReference type="PANTHER" id="PTHR40254:SF1">
    <property type="entry name" value="BLR0577 PROTEIN"/>
    <property type="match status" value="1"/>
</dbReference>
<dbReference type="Proteomes" id="UP001597295">
    <property type="component" value="Unassembled WGS sequence"/>
</dbReference>
<dbReference type="RefSeq" id="WP_379873941.1">
    <property type="nucleotide sequence ID" value="NZ_JBHUIP010000001.1"/>
</dbReference>
<proteinExistence type="predicted"/>
<gene>
    <name evidence="2" type="ORF">ACFSM5_00415</name>
</gene>
<accession>A0ABW5DN11</accession>
<dbReference type="EMBL" id="JBHUIP010000001">
    <property type="protein sequence ID" value="MFD2261329.1"/>
    <property type="molecule type" value="Genomic_DNA"/>
</dbReference>
<sequence>MNDKYDLAIVGGGLSGSTLALHLKRRGWRGRLAIVEPGALGLGLAYSTRDPDHLLNVYAGRMGVYADAPGDFADWMAARDLPWGPSDFVPRALYGEYVAARLTEAGGIDHRQARAEDLFPEGGGYRLKLSDGSELLAGKVVLALGNFRPRWPGVLAAIESDPRLIADPWDRMRQADLPQGARVLLVGTGLTMIDVALTLAGSGHTAPMLAVSRHGLLPQPHLPIRAAAPPVQFADLPASPLGILRWLRAKAREGGDWGPWVDALRPVTQALWRSWSGAERARFLRHAKTYWEVHRHRLAPPVVERLRGERANGWLHLMAGRVASVDASGPTLKVEIDQRGGGQRRVEVDAIVNCTGPCSDPRRAEDPFLDKLLTQGLVQPDAFGLLTDEAGALMAADGKAVEGLYALGPLTKPALWEITAVPDIRTQASQLATLLAP</sequence>
<protein>
    <submittedName>
        <fullName evidence="2">FAD/NAD(P)-binding protein</fullName>
    </submittedName>
</protein>
<dbReference type="SUPFAM" id="SSF51905">
    <property type="entry name" value="FAD/NAD(P)-binding domain"/>
    <property type="match status" value="2"/>
</dbReference>
<dbReference type="InterPro" id="IPR038732">
    <property type="entry name" value="HpyO/CreE_NAD-binding"/>
</dbReference>
<dbReference type="Pfam" id="PF13454">
    <property type="entry name" value="NAD_binding_9"/>
    <property type="match status" value="1"/>
</dbReference>
<evidence type="ECO:0000313" key="3">
    <source>
        <dbReference type="Proteomes" id="UP001597295"/>
    </source>
</evidence>
<dbReference type="InterPro" id="IPR036188">
    <property type="entry name" value="FAD/NAD-bd_sf"/>
</dbReference>
<name>A0ABW5DN11_9PROT</name>
<dbReference type="Gene3D" id="3.50.50.60">
    <property type="entry name" value="FAD/NAD(P)-binding domain"/>
    <property type="match status" value="2"/>
</dbReference>
<comment type="caution">
    <text evidence="2">The sequence shown here is derived from an EMBL/GenBank/DDBJ whole genome shotgun (WGS) entry which is preliminary data.</text>
</comment>
<evidence type="ECO:0000259" key="1">
    <source>
        <dbReference type="Pfam" id="PF13454"/>
    </source>
</evidence>
<dbReference type="InterPro" id="IPR052189">
    <property type="entry name" value="L-asp_N-monooxygenase_NS-form"/>
</dbReference>